<evidence type="ECO:0000256" key="8">
    <source>
        <dbReference type="ARBA" id="ARBA00023242"/>
    </source>
</evidence>
<dbReference type="GO" id="GO:0070847">
    <property type="term" value="C:core mediator complex"/>
    <property type="evidence" value="ECO:0007669"/>
    <property type="project" value="TreeGrafter"/>
</dbReference>
<name>A0A4Y7NHT9_9CRUS</name>
<evidence type="ECO:0000256" key="12">
    <source>
        <dbReference type="SAM" id="MobiDB-lite"/>
    </source>
</evidence>
<protein>
    <recommendedName>
        <fullName evidence="4 11">Mediator of RNA polymerase II transcription subunit 8</fullName>
    </recommendedName>
    <alternativeName>
        <fullName evidence="10 11">Mediator complex subunit 8</fullName>
    </alternativeName>
</protein>
<evidence type="ECO:0000256" key="10">
    <source>
        <dbReference type="ARBA" id="ARBA00031261"/>
    </source>
</evidence>
<comment type="similarity">
    <text evidence="2 11">Belongs to the Mediator complex subunit 8 family.</text>
</comment>
<comment type="subcellular location">
    <subcellularLocation>
        <location evidence="1 11">Nucleus</location>
    </subcellularLocation>
</comment>
<dbReference type="GO" id="GO:0003712">
    <property type="term" value="F:transcription coregulator activity"/>
    <property type="evidence" value="ECO:0007669"/>
    <property type="project" value="InterPro"/>
</dbReference>
<dbReference type="FunFam" id="1.20.58.1710:FF:000001">
    <property type="entry name" value="Mediator of RNA polymerase II transcription subunit 8"/>
    <property type="match status" value="1"/>
</dbReference>
<keyword evidence="8 11" id="KW-0539">Nucleus</keyword>
<evidence type="ECO:0000256" key="2">
    <source>
        <dbReference type="ARBA" id="ARBA00005716"/>
    </source>
</evidence>
<comment type="function">
    <text evidence="9 11">Component of the Mediator complex, a coactivator involved in the regulated transcription of nearly all RNA polymerase II-dependent genes. Mediator functions as a bridge to convey information from gene-specific regulatory proteins to the basal RNA polymerase II transcription machinery. Mediator is recruited to promoters by direct interactions with regulatory proteins and serves as a scaffold for the assembly of a functional preinitiation complex with RNA polymerase II and the general transcription factors.</text>
</comment>
<reference evidence="13" key="1">
    <citation type="submission" date="2018-08" db="EMBL/GenBank/DDBJ databases">
        <authorList>
            <person name="Cornetti L."/>
        </authorList>
    </citation>
    <scope>NUCLEOTIDE SEQUENCE</scope>
    <source>
        <strain evidence="13">CH-H-2</strain>
    </source>
</reference>
<proteinExistence type="evidence at transcript level"/>
<accession>A0A4Y7NHT9</accession>
<dbReference type="PANTHER" id="PTHR13074:SF9">
    <property type="entry name" value="MEDIATOR OF RNA POLYMERASE II TRANSCRIPTION SUBUNIT 8"/>
    <property type="match status" value="1"/>
</dbReference>
<organism evidence="13">
    <name type="scientific">Megafenestra aurita</name>
    <dbReference type="NCBI Taxonomy" id="2291010"/>
    <lineage>
        <taxon>Eukaryota</taxon>
        <taxon>Metazoa</taxon>
        <taxon>Ecdysozoa</taxon>
        <taxon>Arthropoda</taxon>
        <taxon>Crustacea</taxon>
        <taxon>Branchiopoda</taxon>
        <taxon>Diplostraca</taxon>
        <taxon>Cladocera</taxon>
        <taxon>Anomopoda</taxon>
        <taxon>Daphniidae</taxon>
        <taxon>Megafenestra</taxon>
    </lineage>
</organism>
<dbReference type="PANTHER" id="PTHR13074">
    <property type="entry name" value="MEDIATOR OF RNA POLYMERASE II TRANSCRIPTION SUBUNIT 8"/>
    <property type="match status" value="1"/>
</dbReference>
<keyword evidence="6 11" id="KW-0010">Activator</keyword>
<evidence type="ECO:0000256" key="7">
    <source>
        <dbReference type="ARBA" id="ARBA00023163"/>
    </source>
</evidence>
<dbReference type="GO" id="GO:0016592">
    <property type="term" value="C:mediator complex"/>
    <property type="evidence" value="ECO:0007669"/>
    <property type="project" value="InterPro"/>
</dbReference>
<evidence type="ECO:0000256" key="9">
    <source>
        <dbReference type="ARBA" id="ARBA00025687"/>
    </source>
</evidence>
<keyword evidence="5 11" id="KW-0805">Transcription regulation</keyword>
<dbReference type="EMBL" id="LR023162">
    <property type="protein sequence ID" value="SVE92781.1"/>
    <property type="molecule type" value="mRNA"/>
</dbReference>
<dbReference type="GO" id="GO:0006357">
    <property type="term" value="P:regulation of transcription by RNA polymerase II"/>
    <property type="evidence" value="ECO:0007669"/>
    <property type="project" value="InterPro"/>
</dbReference>
<evidence type="ECO:0000313" key="13">
    <source>
        <dbReference type="EMBL" id="SVE92781.1"/>
    </source>
</evidence>
<keyword evidence="7 11" id="KW-0804">Transcription</keyword>
<evidence type="ECO:0000256" key="5">
    <source>
        <dbReference type="ARBA" id="ARBA00023015"/>
    </source>
</evidence>
<gene>
    <name evidence="13" type="primary">EOG090X0JK2</name>
    <name evidence="11" type="synonym">MED8</name>
</gene>
<comment type="subunit">
    <text evidence="3 11">Component of the Mediator complex.</text>
</comment>
<evidence type="ECO:0000256" key="3">
    <source>
        <dbReference type="ARBA" id="ARBA00011837"/>
    </source>
</evidence>
<dbReference type="InterPro" id="IPR019364">
    <property type="entry name" value="Mediatior_Med8_fun/met"/>
</dbReference>
<dbReference type="Gene3D" id="1.20.58.1710">
    <property type="match status" value="1"/>
</dbReference>
<dbReference type="GO" id="GO:0000978">
    <property type="term" value="F:RNA polymerase II cis-regulatory region sequence-specific DNA binding"/>
    <property type="evidence" value="ECO:0007669"/>
    <property type="project" value="TreeGrafter"/>
</dbReference>
<dbReference type="AlphaFoldDB" id="A0A4Y7NHT9"/>
<evidence type="ECO:0000256" key="1">
    <source>
        <dbReference type="ARBA" id="ARBA00004123"/>
    </source>
</evidence>
<sequence>MQREEKQLEAALEALLQRINDLKTSIRTLLFRLENEYASLSWPSVLDSYAVISGQMNTLLKVMKNDKTPLLRNLIVLPLVLSPDADEELKQATEGRVVAFSHDITPDFLRTKPDPDVEQRQNQFEHRAYQVPPETSQKQINAMNKVINHVLDQITHSREDWENEATVRAAAAQTCVIADTQALIAAVGLGKSLKTVPITAPVQPGPGRTQAGSAPGKTTSTIKTTIKAASQVHPYNR</sequence>
<feature type="region of interest" description="Disordered" evidence="12">
    <location>
        <begin position="200"/>
        <end position="220"/>
    </location>
</feature>
<evidence type="ECO:0000256" key="11">
    <source>
        <dbReference type="RuleBase" id="RU364144"/>
    </source>
</evidence>
<evidence type="ECO:0000256" key="4">
    <source>
        <dbReference type="ARBA" id="ARBA00020637"/>
    </source>
</evidence>
<dbReference type="Pfam" id="PF10232">
    <property type="entry name" value="Med8"/>
    <property type="match status" value="1"/>
</dbReference>
<evidence type="ECO:0000256" key="6">
    <source>
        <dbReference type="ARBA" id="ARBA00023159"/>
    </source>
</evidence>